<reference evidence="7 10" key="2">
    <citation type="submission" date="2018-02" db="EMBL/GenBank/DDBJ databases">
        <title>Acetobacter orientalis genome.</title>
        <authorList>
            <person name="Nakashima N."/>
            <person name="Tamura T."/>
        </authorList>
    </citation>
    <scope>NUCLEOTIDE SEQUENCE [LARGE SCALE GENOMIC DNA]</scope>
    <source>
        <strain evidence="7 10">FAN1</strain>
    </source>
</reference>
<keyword evidence="9" id="KW-1185">Reference proteome</keyword>
<evidence type="ECO:0000313" key="7">
    <source>
        <dbReference type="EMBL" id="BBC80388.1"/>
    </source>
</evidence>
<evidence type="ECO:0000256" key="3">
    <source>
        <dbReference type="ARBA" id="ARBA00022801"/>
    </source>
</evidence>
<dbReference type="PANTHER" id="PTHR35005:SF1">
    <property type="entry name" value="2-AMINO-5-FORMYLAMINO-6-RIBOSYLAMINOPYRIMIDIN-4(3H)-ONE 5'-MONOPHOSPHATE DEFORMYLASE"/>
    <property type="match status" value="1"/>
</dbReference>
<evidence type="ECO:0000256" key="2">
    <source>
        <dbReference type="ARBA" id="ARBA00022723"/>
    </source>
</evidence>
<feature type="signal peptide" evidence="6">
    <location>
        <begin position="1"/>
        <end position="28"/>
    </location>
</feature>
<dbReference type="EMBL" id="BAMX01000013">
    <property type="protein sequence ID" value="GAN65781.1"/>
    <property type="molecule type" value="Genomic_DNA"/>
</dbReference>
<protein>
    <submittedName>
        <fullName evidence="7">Creatininase</fullName>
    </submittedName>
</protein>
<keyword evidence="2" id="KW-0479">Metal-binding</keyword>
<dbReference type="KEGG" id="aot:AcetOri_orf03039"/>
<keyword evidence="3" id="KW-0378">Hydrolase</keyword>
<keyword evidence="4" id="KW-0862">Zinc</keyword>
<dbReference type="EMBL" id="AP018515">
    <property type="protein sequence ID" value="BBC80388.1"/>
    <property type="molecule type" value="Genomic_DNA"/>
</dbReference>
<evidence type="ECO:0000313" key="10">
    <source>
        <dbReference type="Proteomes" id="UP000270034"/>
    </source>
</evidence>
<dbReference type="GO" id="GO:0016811">
    <property type="term" value="F:hydrolase activity, acting on carbon-nitrogen (but not peptide) bonds, in linear amides"/>
    <property type="evidence" value="ECO:0007669"/>
    <property type="project" value="TreeGrafter"/>
</dbReference>
<dbReference type="AlphaFoldDB" id="A0A2Z5ZIJ8"/>
<comment type="similarity">
    <text evidence="5">Belongs to the creatininase superfamily.</text>
</comment>
<organism evidence="7 10">
    <name type="scientific">Acetobacter orientalis</name>
    <dbReference type="NCBI Taxonomy" id="146474"/>
    <lineage>
        <taxon>Bacteria</taxon>
        <taxon>Pseudomonadati</taxon>
        <taxon>Pseudomonadota</taxon>
        <taxon>Alphaproteobacteria</taxon>
        <taxon>Acetobacterales</taxon>
        <taxon>Acetobacteraceae</taxon>
        <taxon>Acetobacter</taxon>
    </lineage>
</organism>
<dbReference type="Proteomes" id="UP000032670">
    <property type="component" value="Unassembled WGS sequence"/>
</dbReference>
<dbReference type="PANTHER" id="PTHR35005">
    <property type="entry name" value="3-DEHYDRO-SCYLLO-INOSOSE HYDROLASE"/>
    <property type="match status" value="1"/>
</dbReference>
<dbReference type="GO" id="GO:0009231">
    <property type="term" value="P:riboflavin biosynthetic process"/>
    <property type="evidence" value="ECO:0007669"/>
    <property type="project" value="TreeGrafter"/>
</dbReference>
<reference evidence="8 9" key="1">
    <citation type="submission" date="2012-11" db="EMBL/GenBank/DDBJ databases">
        <title>Whole genome sequence of Acetobacter orientalis 21F-2.</title>
        <authorList>
            <person name="Azuma Y."/>
            <person name="Higashiura N."/>
            <person name="Hirakawa H."/>
            <person name="Matsushita K."/>
        </authorList>
    </citation>
    <scope>NUCLEOTIDE SEQUENCE [LARGE SCALE GENOMIC DNA]</scope>
    <source>
        <strain evidence="8 9">21F-2</strain>
    </source>
</reference>
<dbReference type="InterPro" id="IPR003785">
    <property type="entry name" value="Creatininase/forma_Hydrolase"/>
</dbReference>
<feature type="chain" id="PRO_5036059948" evidence="6">
    <location>
        <begin position="29"/>
        <end position="274"/>
    </location>
</feature>
<keyword evidence="6" id="KW-0732">Signal</keyword>
<evidence type="ECO:0000313" key="9">
    <source>
        <dbReference type="Proteomes" id="UP000032670"/>
    </source>
</evidence>
<evidence type="ECO:0000256" key="5">
    <source>
        <dbReference type="ARBA" id="ARBA00024029"/>
    </source>
</evidence>
<evidence type="ECO:0000256" key="4">
    <source>
        <dbReference type="ARBA" id="ARBA00022833"/>
    </source>
</evidence>
<evidence type="ECO:0000256" key="6">
    <source>
        <dbReference type="SAM" id="SignalP"/>
    </source>
</evidence>
<name>A0A2Z5ZIJ8_9PROT</name>
<dbReference type="SUPFAM" id="SSF102215">
    <property type="entry name" value="Creatininase"/>
    <property type="match status" value="1"/>
</dbReference>
<dbReference type="STRING" id="1231341.Abor_013_091"/>
<evidence type="ECO:0000313" key="8">
    <source>
        <dbReference type="EMBL" id="GAN65781.1"/>
    </source>
</evidence>
<sequence length="274" mass="29399">MLLFKKNKTTMALAAMVFSLTVPSFMWAQNASSVLFEQQTWKEIQAGLQAGTNTIIIPVGGTEQSGPYIAVGKHNVRVLALAEQIAQKAGKTLVAPVVAYVPEGNTNPRTSHMRFPGTITVPPDIFEKLLISAGNSFQVQGFKLVVLLGDHGGYQKSLEKVAKSLNAQWQGTGAKALYVPGYYTVIVHQYAQWLKQQGYGKDVGMHADISDTSLQLAVAHSMVREQALRASGPPSTADGMYGGDPRKATAALGQAGVSMQVNAAVKAIEQERNK</sequence>
<evidence type="ECO:0000256" key="1">
    <source>
        <dbReference type="ARBA" id="ARBA00001947"/>
    </source>
</evidence>
<dbReference type="Pfam" id="PF02633">
    <property type="entry name" value="Creatininase"/>
    <property type="match status" value="1"/>
</dbReference>
<dbReference type="GO" id="GO:0046872">
    <property type="term" value="F:metal ion binding"/>
    <property type="evidence" value="ECO:0007669"/>
    <property type="project" value="UniProtKB-KW"/>
</dbReference>
<accession>A0A2Z5ZIJ8</accession>
<dbReference type="InterPro" id="IPR024087">
    <property type="entry name" value="Creatininase-like_sf"/>
</dbReference>
<proteinExistence type="inferred from homology"/>
<gene>
    <name evidence="8" type="ORF">Abor_013_091</name>
    <name evidence="7" type="ORF">AcetOrient_orf03039</name>
</gene>
<comment type="cofactor">
    <cofactor evidence="1">
        <name>Zn(2+)</name>
        <dbReference type="ChEBI" id="CHEBI:29105"/>
    </cofactor>
</comment>
<accession>A0A0D6NK87</accession>
<dbReference type="Gene3D" id="3.40.50.10310">
    <property type="entry name" value="Creatininase"/>
    <property type="match status" value="1"/>
</dbReference>
<dbReference type="Proteomes" id="UP000270034">
    <property type="component" value="Chromosome"/>
</dbReference>